<protein>
    <submittedName>
        <fullName evidence="1">Uncharacterized protein</fullName>
    </submittedName>
</protein>
<dbReference type="EMBL" id="PIFK01000151">
    <property type="protein sequence ID" value="PTP13125.1"/>
    <property type="molecule type" value="Genomic_DNA"/>
</dbReference>
<name>A0A2T5E1C9_VIBSP</name>
<dbReference type="RefSeq" id="WP_108188515.1">
    <property type="nucleotide sequence ID" value="NZ_MCVV02000001.1"/>
</dbReference>
<gene>
    <name evidence="1" type="ORF">CWO07_26470</name>
</gene>
<comment type="caution">
    <text evidence="1">The sequence shown here is derived from an EMBL/GenBank/DDBJ whole genome shotgun (WGS) entry which is preliminary data.</text>
</comment>
<accession>A0A2T5E1C9</accession>
<evidence type="ECO:0000313" key="2">
    <source>
        <dbReference type="Proteomes" id="UP000244197"/>
    </source>
</evidence>
<reference evidence="1 2" key="1">
    <citation type="submission" date="2017-11" db="EMBL/GenBank/DDBJ databases">
        <title>Population delineation of vibrios coincides with oyster pathogenicity.</title>
        <authorList>
            <person name="Bruto M."/>
            <person name="Labreuche Y."/>
            <person name="James A."/>
            <person name="Piel D."/>
            <person name="Chenivesse S."/>
            <person name="Petton B."/>
            <person name="Polz M.F."/>
            <person name="Le Roux F."/>
        </authorList>
    </citation>
    <scope>NUCLEOTIDE SEQUENCE [LARGE SCALE GENOMIC DNA]</scope>
    <source>
        <strain evidence="1 2">FF_144</strain>
    </source>
</reference>
<sequence length="146" mass="16809">MEDQVMKSDELQEVINWLHNDVDKAVDDANDVVAKRQYKKVFDSLELLKEMLLMSESNKNHVQMLGYRDDTNQVQCMVSNVVGLNFQEVNELADEIFLVGDWFMSVTNVDGDENHNVKIYGPYETDQQAMEHARKTLSVTTFKSSV</sequence>
<organism evidence="1 2">
    <name type="scientific">Vibrio splendidus</name>
    <dbReference type="NCBI Taxonomy" id="29497"/>
    <lineage>
        <taxon>Bacteria</taxon>
        <taxon>Pseudomonadati</taxon>
        <taxon>Pseudomonadota</taxon>
        <taxon>Gammaproteobacteria</taxon>
        <taxon>Vibrionales</taxon>
        <taxon>Vibrionaceae</taxon>
        <taxon>Vibrio</taxon>
    </lineage>
</organism>
<dbReference type="Proteomes" id="UP000244197">
    <property type="component" value="Unassembled WGS sequence"/>
</dbReference>
<dbReference type="AlphaFoldDB" id="A0A2T5E1C9"/>
<proteinExistence type="predicted"/>
<evidence type="ECO:0000313" key="1">
    <source>
        <dbReference type="EMBL" id="PTP13125.1"/>
    </source>
</evidence>